<feature type="domain" description="DUF1468" evidence="3">
    <location>
        <begin position="38"/>
        <end position="177"/>
    </location>
</feature>
<keyword evidence="5" id="KW-1185">Reference proteome</keyword>
<keyword evidence="2" id="KW-0472">Membrane</keyword>
<feature type="transmembrane region" description="Helical" evidence="2">
    <location>
        <begin position="159"/>
        <end position="182"/>
    </location>
</feature>
<dbReference type="InterPro" id="IPR009936">
    <property type="entry name" value="DUF1468"/>
</dbReference>
<evidence type="ECO:0000259" key="3">
    <source>
        <dbReference type="Pfam" id="PF07331"/>
    </source>
</evidence>
<accession>A0ABV1NXT4</accession>
<feature type="transmembrane region" description="Helical" evidence="2">
    <location>
        <begin position="67"/>
        <end position="88"/>
    </location>
</feature>
<name>A0ABV1NXT4_9ACTN</name>
<evidence type="ECO:0000256" key="2">
    <source>
        <dbReference type="SAM" id="Phobius"/>
    </source>
</evidence>
<feature type="transmembrane region" description="Helical" evidence="2">
    <location>
        <begin position="128"/>
        <end position="147"/>
    </location>
</feature>
<dbReference type="RefSeq" id="WP_082499968.1">
    <property type="nucleotide sequence ID" value="NZ_BAAAMM010000002.1"/>
</dbReference>
<gene>
    <name evidence="4" type="ORF">V6R90_08430</name>
</gene>
<dbReference type="Proteomes" id="UP001482520">
    <property type="component" value="Unassembled WGS sequence"/>
</dbReference>
<organism evidence="4 5">
    <name type="scientific">Nocardioides kribbensis</name>
    <dbReference type="NCBI Taxonomy" id="305517"/>
    <lineage>
        <taxon>Bacteria</taxon>
        <taxon>Bacillati</taxon>
        <taxon>Actinomycetota</taxon>
        <taxon>Actinomycetes</taxon>
        <taxon>Propionibacteriales</taxon>
        <taxon>Nocardioidaceae</taxon>
        <taxon>Nocardioides</taxon>
    </lineage>
</organism>
<protein>
    <submittedName>
        <fullName evidence="4">Tripartite tricarboxylate transporter TctB family protein</fullName>
    </submittedName>
</protein>
<keyword evidence="2" id="KW-1133">Transmembrane helix</keyword>
<keyword evidence="2" id="KW-0812">Transmembrane</keyword>
<dbReference type="EMBL" id="JBEGDP010000007">
    <property type="protein sequence ID" value="MEQ7847304.1"/>
    <property type="molecule type" value="Genomic_DNA"/>
</dbReference>
<evidence type="ECO:0000256" key="1">
    <source>
        <dbReference type="SAM" id="MobiDB-lite"/>
    </source>
</evidence>
<evidence type="ECO:0000313" key="4">
    <source>
        <dbReference type="EMBL" id="MEQ7847304.1"/>
    </source>
</evidence>
<feature type="region of interest" description="Disordered" evidence="1">
    <location>
        <begin position="1"/>
        <end position="28"/>
    </location>
</feature>
<proteinExistence type="predicted"/>
<evidence type="ECO:0000313" key="5">
    <source>
        <dbReference type="Proteomes" id="UP001482520"/>
    </source>
</evidence>
<sequence>MSTPTTTSPGAPGTPGGHAPAGDHRPEGGVDKAQYPLAALLVVVGAYTFYDASTLSVGFGDPVGPRVFPYVIGAVLVLLGVLLAIATARGSKAEPEGGEDVDLAQRADWATVAKLVGVLAFTIATVDLLGWAVTGAVLFAGAAWALGSRTLIRDVIAGLVLAIGSWYAFYVGLGIPLAPGILDGIL</sequence>
<comment type="caution">
    <text evidence="4">The sequence shown here is derived from an EMBL/GenBank/DDBJ whole genome shotgun (WGS) entry which is preliminary data.</text>
</comment>
<feature type="transmembrane region" description="Helical" evidence="2">
    <location>
        <begin position="35"/>
        <end position="55"/>
    </location>
</feature>
<reference evidence="4 5" key="1">
    <citation type="submission" date="2024-02" db="EMBL/GenBank/DDBJ databases">
        <title>Full genome sequence of Nocardioides kribbensis.</title>
        <authorList>
            <person name="Poletto B.L."/>
            <person name="Silva G."/>
            <person name="Galante D."/>
            <person name="Campos K.R."/>
            <person name="Santos M.B.N."/>
            <person name="Sacchi C.T."/>
        </authorList>
    </citation>
    <scope>NUCLEOTIDE SEQUENCE [LARGE SCALE GENOMIC DNA]</scope>
    <source>
        <strain evidence="4 5">O4R</strain>
    </source>
</reference>
<feature type="compositionally biased region" description="Low complexity" evidence="1">
    <location>
        <begin position="1"/>
        <end position="11"/>
    </location>
</feature>
<dbReference type="Pfam" id="PF07331">
    <property type="entry name" value="TctB"/>
    <property type="match status" value="1"/>
</dbReference>